<name>A0A7E4UXW1_PANRE</name>
<feature type="region of interest" description="Disordered" evidence="1">
    <location>
        <begin position="254"/>
        <end position="275"/>
    </location>
</feature>
<evidence type="ECO:0000256" key="3">
    <source>
        <dbReference type="SAM" id="SignalP"/>
    </source>
</evidence>
<dbReference type="Proteomes" id="UP000492821">
    <property type="component" value="Unassembled WGS sequence"/>
</dbReference>
<keyword evidence="2" id="KW-0812">Transmembrane</keyword>
<reference evidence="4" key="1">
    <citation type="journal article" date="2013" name="Genetics">
        <title>The draft genome and transcriptome of Panagrellus redivivus are shaped by the harsh demands of a free-living lifestyle.</title>
        <authorList>
            <person name="Srinivasan J."/>
            <person name="Dillman A.R."/>
            <person name="Macchietto M.G."/>
            <person name="Heikkinen L."/>
            <person name="Lakso M."/>
            <person name="Fracchia K.M."/>
            <person name="Antoshechkin I."/>
            <person name="Mortazavi A."/>
            <person name="Wong G."/>
            <person name="Sternberg P.W."/>
        </authorList>
    </citation>
    <scope>NUCLEOTIDE SEQUENCE [LARGE SCALE GENOMIC DNA]</scope>
    <source>
        <strain evidence="4">MT8872</strain>
    </source>
</reference>
<feature type="transmembrane region" description="Helical" evidence="2">
    <location>
        <begin position="135"/>
        <end position="162"/>
    </location>
</feature>
<feature type="signal peptide" evidence="3">
    <location>
        <begin position="1"/>
        <end position="18"/>
    </location>
</feature>
<feature type="chain" id="PRO_5029015669" evidence="3">
    <location>
        <begin position="19"/>
        <end position="275"/>
    </location>
</feature>
<reference evidence="5" key="2">
    <citation type="submission" date="2020-10" db="UniProtKB">
        <authorList>
            <consortium name="WormBaseParasite"/>
        </authorList>
    </citation>
    <scope>IDENTIFICATION</scope>
</reference>
<accession>A0A7E4UXW1</accession>
<keyword evidence="2" id="KW-0472">Membrane</keyword>
<keyword evidence="3" id="KW-0732">Signal</keyword>
<organism evidence="4 5">
    <name type="scientific">Panagrellus redivivus</name>
    <name type="common">Microworm</name>
    <dbReference type="NCBI Taxonomy" id="6233"/>
    <lineage>
        <taxon>Eukaryota</taxon>
        <taxon>Metazoa</taxon>
        <taxon>Ecdysozoa</taxon>
        <taxon>Nematoda</taxon>
        <taxon>Chromadorea</taxon>
        <taxon>Rhabditida</taxon>
        <taxon>Tylenchina</taxon>
        <taxon>Panagrolaimomorpha</taxon>
        <taxon>Panagrolaimoidea</taxon>
        <taxon>Panagrolaimidae</taxon>
        <taxon>Panagrellus</taxon>
    </lineage>
</organism>
<evidence type="ECO:0000313" key="4">
    <source>
        <dbReference type="Proteomes" id="UP000492821"/>
    </source>
</evidence>
<evidence type="ECO:0000256" key="1">
    <source>
        <dbReference type="SAM" id="MobiDB-lite"/>
    </source>
</evidence>
<keyword evidence="4" id="KW-1185">Reference proteome</keyword>
<evidence type="ECO:0000256" key="2">
    <source>
        <dbReference type="SAM" id="Phobius"/>
    </source>
</evidence>
<protein>
    <submittedName>
        <fullName evidence="5">Activin_recp domain-containing protein</fullName>
    </submittedName>
</protein>
<evidence type="ECO:0000313" key="5">
    <source>
        <dbReference type="WBParaSite" id="Pan_g13921.t1"/>
    </source>
</evidence>
<keyword evidence="2" id="KW-1133">Transmembrane helix</keyword>
<sequence length="275" mass="31081">MALRILLIALSLVSLLKAADEDACYATNGALMDRQSLRTPLKSSCDLKDEACFAFVPDIDTMTIELGCAPKSALPANCFNKTFTCNPVSPFLHNDKTGFLCCCRSDECNNPSKIADLLPSPTSVLRETEQISYKWWHFPILVFCSFAVVLLFGVIASVLVILKNITKTIITNNAIDTQMYSRIHFQKAEQLRVNREIAIANVDVAVQELYHFLVHRRLVFVKNSDQKLKKKPPTQHVVIKMSLRTLDDLERRVSEQPHLQTPFPLSKNDAPREEF</sequence>
<dbReference type="WBParaSite" id="Pan_g13921.t1">
    <property type="protein sequence ID" value="Pan_g13921.t1"/>
    <property type="gene ID" value="Pan_g13921"/>
</dbReference>
<dbReference type="AlphaFoldDB" id="A0A7E4UXW1"/>
<proteinExistence type="predicted"/>